<evidence type="ECO:0000313" key="1">
    <source>
        <dbReference type="EMBL" id="SIR48380.1"/>
    </source>
</evidence>
<keyword evidence="2" id="KW-1185">Reference proteome</keyword>
<sequence>MTWHDLFDRAKQFDTDVETVRETLSERRNE</sequence>
<dbReference type="AlphaFoldDB" id="A0A1N7BAM9"/>
<dbReference type="Proteomes" id="UP000186914">
    <property type="component" value="Unassembled WGS sequence"/>
</dbReference>
<protein>
    <submittedName>
        <fullName evidence="1">Uncharacterized protein</fullName>
    </submittedName>
</protein>
<organism evidence="1 2">
    <name type="scientific">Haladaptatus litoreus</name>
    <dbReference type="NCBI Taxonomy" id="553468"/>
    <lineage>
        <taxon>Archaea</taxon>
        <taxon>Methanobacteriati</taxon>
        <taxon>Methanobacteriota</taxon>
        <taxon>Stenosarchaea group</taxon>
        <taxon>Halobacteria</taxon>
        <taxon>Halobacteriales</taxon>
        <taxon>Haladaptataceae</taxon>
        <taxon>Haladaptatus</taxon>
    </lineage>
</organism>
<accession>A0A1N7BAM9</accession>
<gene>
    <name evidence="1" type="ORF">SAMN05421858_2445</name>
</gene>
<proteinExistence type="predicted"/>
<name>A0A1N7BAM9_9EURY</name>
<evidence type="ECO:0000313" key="2">
    <source>
        <dbReference type="Proteomes" id="UP000186914"/>
    </source>
</evidence>
<reference evidence="2" key="1">
    <citation type="submission" date="2017-01" db="EMBL/GenBank/DDBJ databases">
        <authorList>
            <person name="Varghese N."/>
            <person name="Submissions S."/>
        </authorList>
    </citation>
    <scope>NUCLEOTIDE SEQUENCE [LARGE SCALE GENOMIC DNA]</scope>
    <source>
        <strain evidence="2">CGMCC 1.7737</strain>
    </source>
</reference>
<dbReference type="EMBL" id="FTNO01000002">
    <property type="protein sequence ID" value="SIR48380.1"/>
    <property type="molecule type" value="Genomic_DNA"/>
</dbReference>